<keyword evidence="12" id="KW-1185">Reference proteome</keyword>
<dbReference type="InterPro" id="IPR017853">
    <property type="entry name" value="GH"/>
</dbReference>
<evidence type="ECO:0000256" key="8">
    <source>
        <dbReference type="ARBA" id="ARBA00023277"/>
    </source>
</evidence>
<accession>R7Q6T6</accession>
<dbReference type="Gene3D" id="3.20.20.80">
    <property type="entry name" value="Glycosidases"/>
    <property type="match status" value="2"/>
</dbReference>
<sequence length="747" mass="86683">MADCNSPVWETCVALPADAMDVSYRFIIRNKATKKLVLEDVVERRLCLNHEDKVFLSKKAGVAPIVLAPSEASIRFPTNWKGAGVALPVFSIRSATSCGVGEFNDLPKVVDLCVAAGYQLLQLLPINDTTSNNNFRDSYPYSAVSSFALHPQYLNIESLGNMPSSVAKEYRVEKDRLNALDKIDYMKVMEVKTRFIRMMYKRYKEEFLESKEFLTWFEDNQGWLVPYALFRFFMEVNGSSNYDQWGARKSVSLADMEKLASPESFHFEYLGVAYYTQFHLHKQLSAAAKYAAEHHVVFKGDLPIGVNRYCVDTWVNPHLFRLNMQAGAPPDFFSAHGQNWFFPTYNWDAMSKDNYAWWRYRLGHMAKYFHAYRIDHILGFFRIWEIPAGFKTGMSGRFYPAHGISRQELESLGLWDIDRFVKPYVHDGILQELFHEDWWKIKDRFFEPLWHDRLKFKEEFDTERKVEQALVLPEDAPKAEKQYNENVQNHLFDIFNNVCLLADVEDPNAFHPRFKMQTTKSYAELDSNEWKGALCNLHEDYYHRRQEELWKKNGLERLPMMKSASEMLVCGEDLGMVPHCVPAVMKETSILSLAVQRMPAGDVEFGKPSEYPYECVATTSSHDTSTFRGWWEEIPRELRAQYWTEIMGRSRDTQPPAICTPEIVEWAVADHLASPAMWTIFPLQDILGMDQKLRVKDAASERINDPSNPDHVWCFRLHLNIEDITTNEGFVGKLARLNMQHNRGSAY</sequence>
<dbReference type="PANTHER" id="PTHR32518:SF3">
    <property type="entry name" value="4-ALPHA-GLUCANOTRANSFERASE"/>
    <property type="match status" value="1"/>
</dbReference>
<evidence type="ECO:0000256" key="10">
    <source>
        <dbReference type="ARBA" id="ARBA00031501"/>
    </source>
</evidence>
<reference evidence="12" key="1">
    <citation type="journal article" date="2013" name="Proc. Natl. Acad. Sci. U.S.A.">
        <title>Genome structure and metabolic features in the red seaweed Chondrus crispus shed light on evolution of the Archaeplastida.</title>
        <authorList>
            <person name="Collen J."/>
            <person name="Porcel B."/>
            <person name="Carre W."/>
            <person name="Ball S.G."/>
            <person name="Chaparro C."/>
            <person name="Tonon T."/>
            <person name="Barbeyron T."/>
            <person name="Michel G."/>
            <person name="Noel B."/>
            <person name="Valentin K."/>
            <person name="Elias M."/>
            <person name="Artiguenave F."/>
            <person name="Arun A."/>
            <person name="Aury J.M."/>
            <person name="Barbosa-Neto J.F."/>
            <person name="Bothwell J.H."/>
            <person name="Bouget F.Y."/>
            <person name="Brillet L."/>
            <person name="Cabello-Hurtado F."/>
            <person name="Capella-Gutierrez S."/>
            <person name="Charrier B."/>
            <person name="Cladiere L."/>
            <person name="Cock J.M."/>
            <person name="Coelho S.M."/>
            <person name="Colleoni C."/>
            <person name="Czjzek M."/>
            <person name="Da Silva C."/>
            <person name="Delage L."/>
            <person name="Denoeud F."/>
            <person name="Deschamps P."/>
            <person name="Dittami S.M."/>
            <person name="Gabaldon T."/>
            <person name="Gachon C.M."/>
            <person name="Groisillier A."/>
            <person name="Herve C."/>
            <person name="Jabbari K."/>
            <person name="Katinka M."/>
            <person name="Kloareg B."/>
            <person name="Kowalczyk N."/>
            <person name="Labadie K."/>
            <person name="Leblanc C."/>
            <person name="Lopez P.J."/>
            <person name="McLachlan D.H."/>
            <person name="Meslet-Cladiere L."/>
            <person name="Moustafa A."/>
            <person name="Nehr Z."/>
            <person name="Nyvall Collen P."/>
            <person name="Panaud O."/>
            <person name="Partensky F."/>
            <person name="Poulain J."/>
            <person name="Rensing S.A."/>
            <person name="Rousvoal S."/>
            <person name="Samson G."/>
            <person name="Symeonidi A."/>
            <person name="Weissenbach J."/>
            <person name="Zambounis A."/>
            <person name="Wincker P."/>
            <person name="Boyen C."/>
        </authorList>
    </citation>
    <scope>NUCLEOTIDE SEQUENCE [LARGE SCALE GENOMIC DNA]</scope>
    <source>
        <strain evidence="12">cv. Stackhouse</strain>
    </source>
</reference>
<dbReference type="Gramene" id="CDF34252">
    <property type="protein sequence ID" value="CDF34252"/>
    <property type="gene ID" value="CHC_T00009120001"/>
</dbReference>
<gene>
    <name evidence="11" type="ORF">CHC_T00009120001</name>
</gene>
<dbReference type="InterPro" id="IPR003385">
    <property type="entry name" value="Glyco_hydro_77"/>
</dbReference>
<protein>
    <recommendedName>
        <fullName evidence="4">4-alpha-glucanotransferase</fullName>
        <ecNumber evidence="4">2.4.1.25</ecNumber>
    </recommendedName>
    <alternativeName>
        <fullName evidence="9">Amylomaltase</fullName>
    </alternativeName>
    <alternativeName>
        <fullName evidence="10">Disproportionating enzyme</fullName>
    </alternativeName>
</protein>
<keyword evidence="5" id="KW-0963">Cytoplasm</keyword>
<evidence type="ECO:0000256" key="7">
    <source>
        <dbReference type="ARBA" id="ARBA00022679"/>
    </source>
</evidence>
<evidence type="ECO:0000256" key="3">
    <source>
        <dbReference type="ARBA" id="ARBA00005684"/>
    </source>
</evidence>
<dbReference type="Proteomes" id="UP000012073">
    <property type="component" value="Unassembled WGS sequence"/>
</dbReference>
<dbReference type="GO" id="GO:0004134">
    <property type="term" value="F:4-alpha-glucanotransferase activity"/>
    <property type="evidence" value="ECO:0007669"/>
    <property type="project" value="UniProtKB-EC"/>
</dbReference>
<evidence type="ECO:0000256" key="1">
    <source>
        <dbReference type="ARBA" id="ARBA00000439"/>
    </source>
</evidence>
<evidence type="ECO:0000256" key="9">
    <source>
        <dbReference type="ARBA" id="ARBA00031423"/>
    </source>
</evidence>
<keyword evidence="6" id="KW-0328">Glycosyltransferase</keyword>
<dbReference type="STRING" id="2769.R7Q6T6"/>
<evidence type="ECO:0000256" key="2">
    <source>
        <dbReference type="ARBA" id="ARBA00004496"/>
    </source>
</evidence>
<dbReference type="EMBL" id="HG001680">
    <property type="protein sequence ID" value="CDF34252.1"/>
    <property type="molecule type" value="Genomic_DNA"/>
</dbReference>
<evidence type="ECO:0000256" key="6">
    <source>
        <dbReference type="ARBA" id="ARBA00022676"/>
    </source>
</evidence>
<dbReference type="SUPFAM" id="SSF51445">
    <property type="entry name" value="(Trans)glycosidases"/>
    <property type="match status" value="1"/>
</dbReference>
<dbReference type="OMA" id="TPSTHDM"/>
<dbReference type="GO" id="GO:0005737">
    <property type="term" value="C:cytoplasm"/>
    <property type="evidence" value="ECO:0007669"/>
    <property type="project" value="UniProtKB-SubCell"/>
</dbReference>
<evidence type="ECO:0000313" key="11">
    <source>
        <dbReference type="EMBL" id="CDF34252.1"/>
    </source>
</evidence>
<comment type="subcellular location">
    <subcellularLocation>
        <location evidence="2">Cytoplasm</location>
    </subcellularLocation>
</comment>
<name>R7Q6T6_CHOCR</name>
<dbReference type="GeneID" id="17321788"/>
<dbReference type="AlphaFoldDB" id="R7Q6T6"/>
<comment type="catalytic activity">
    <reaction evidence="1">
        <text>Transfers a segment of a (1-&gt;4)-alpha-D-glucan to a new position in an acceptor, which may be glucose or a (1-&gt;4)-alpha-D-glucan.</text>
        <dbReference type="EC" id="2.4.1.25"/>
    </reaction>
</comment>
<evidence type="ECO:0000256" key="4">
    <source>
        <dbReference type="ARBA" id="ARBA00012560"/>
    </source>
</evidence>
<proteinExistence type="inferred from homology"/>
<evidence type="ECO:0000313" key="12">
    <source>
        <dbReference type="Proteomes" id="UP000012073"/>
    </source>
</evidence>
<comment type="similarity">
    <text evidence="3">Belongs to the disproportionating enzyme family.</text>
</comment>
<organism evidence="11 12">
    <name type="scientific">Chondrus crispus</name>
    <name type="common">Carrageen Irish moss</name>
    <name type="synonym">Polymorpha crispa</name>
    <dbReference type="NCBI Taxonomy" id="2769"/>
    <lineage>
        <taxon>Eukaryota</taxon>
        <taxon>Rhodophyta</taxon>
        <taxon>Florideophyceae</taxon>
        <taxon>Rhodymeniophycidae</taxon>
        <taxon>Gigartinales</taxon>
        <taxon>Gigartinaceae</taxon>
        <taxon>Chondrus</taxon>
    </lineage>
</organism>
<dbReference type="RefSeq" id="XP_005714071.1">
    <property type="nucleotide sequence ID" value="XM_005714014.1"/>
</dbReference>
<dbReference type="PANTHER" id="PTHR32518">
    <property type="match status" value="1"/>
</dbReference>
<evidence type="ECO:0000256" key="5">
    <source>
        <dbReference type="ARBA" id="ARBA00022490"/>
    </source>
</evidence>
<keyword evidence="7" id="KW-0808">Transferase</keyword>
<dbReference type="PhylomeDB" id="R7Q6T6"/>
<keyword evidence="8" id="KW-0119">Carbohydrate metabolism</keyword>
<dbReference type="Pfam" id="PF02446">
    <property type="entry name" value="Glyco_hydro_77"/>
    <property type="match status" value="1"/>
</dbReference>
<dbReference type="OrthoDB" id="6123450at2759"/>
<dbReference type="EC" id="2.4.1.25" evidence="4"/>
<dbReference type="KEGG" id="ccp:CHC_T00009120001"/>
<dbReference type="GO" id="GO:0005975">
    <property type="term" value="P:carbohydrate metabolic process"/>
    <property type="evidence" value="ECO:0007669"/>
    <property type="project" value="InterPro"/>
</dbReference>